<gene>
    <name evidence="1" type="ORF">FWILDA_LOCUS14706</name>
</gene>
<protein>
    <submittedName>
        <fullName evidence="1">12847_t:CDS:1</fullName>
    </submittedName>
</protein>
<organism evidence="1 2">
    <name type="scientific">Funneliformis geosporum</name>
    <dbReference type="NCBI Taxonomy" id="1117311"/>
    <lineage>
        <taxon>Eukaryota</taxon>
        <taxon>Fungi</taxon>
        <taxon>Fungi incertae sedis</taxon>
        <taxon>Mucoromycota</taxon>
        <taxon>Glomeromycotina</taxon>
        <taxon>Glomeromycetes</taxon>
        <taxon>Glomerales</taxon>
        <taxon>Glomeraceae</taxon>
        <taxon>Funneliformis</taxon>
    </lineage>
</organism>
<reference evidence="1" key="1">
    <citation type="submission" date="2022-08" db="EMBL/GenBank/DDBJ databases">
        <authorList>
            <person name="Kallberg Y."/>
            <person name="Tangrot J."/>
            <person name="Rosling A."/>
        </authorList>
    </citation>
    <scope>NUCLEOTIDE SEQUENCE</scope>
    <source>
        <strain evidence="1">Wild A</strain>
    </source>
</reference>
<evidence type="ECO:0000313" key="1">
    <source>
        <dbReference type="EMBL" id="CAI2190700.1"/>
    </source>
</evidence>
<evidence type="ECO:0000313" key="2">
    <source>
        <dbReference type="Proteomes" id="UP001153678"/>
    </source>
</evidence>
<dbReference type="Proteomes" id="UP001153678">
    <property type="component" value="Unassembled WGS sequence"/>
</dbReference>
<keyword evidence="2" id="KW-1185">Reference proteome</keyword>
<sequence length="119" mass="14091">MEEEKRTDLSGEWIDRTTEEKGFRAMFQEFIAKAPPEYVNKDLKLSDDFPKKENKGNKRCKKPSIKKICSLLIKASYLMDRKIKLEDRLYVKVIAVKMSKDRIFLEVKKNWNITKLCIS</sequence>
<accession>A0A9W4X2M8</accession>
<dbReference type="EMBL" id="CAMKVN010006775">
    <property type="protein sequence ID" value="CAI2190700.1"/>
    <property type="molecule type" value="Genomic_DNA"/>
</dbReference>
<proteinExistence type="predicted"/>
<comment type="caution">
    <text evidence="1">The sequence shown here is derived from an EMBL/GenBank/DDBJ whole genome shotgun (WGS) entry which is preliminary data.</text>
</comment>
<dbReference type="AlphaFoldDB" id="A0A9W4X2M8"/>
<name>A0A9W4X2M8_9GLOM</name>
<dbReference type="OrthoDB" id="2385553at2759"/>